<proteinExistence type="predicted"/>
<evidence type="ECO:0000313" key="2">
    <source>
        <dbReference type="EMBL" id="PQP94843.1"/>
    </source>
</evidence>
<name>A0A314XU24_PRUYE</name>
<evidence type="ECO:0000256" key="1">
    <source>
        <dbReference type="SAM" id="MobiDB-lite"/>
    </source>
</evidence>
<feature type="region of interest" description="Disordered" evidence="1">
    <location>
        <begin position="87"/>
        <end position="151"/>
    </location>
</feature>
<gene>
    <name evidence="2" type="ORF">Pyn_25230</name>
</gene>
<evidence type="ECO:0000313" key="3">
    <source>
        <dbReference type="Proteomes" id="UP000250321"/>
    </source>
</evidence>
<feature type="region of interest" description="Disordered" evidence="1">
    <location>
        <begin position="1"/>
        <end position="54"/>
    </location>
</feature>
<dbReference type="Proteomes" id="UP000250321">
    <property type="component" value="Unassembled WGS sequence"/>
</dbReference>
<accession>A0A314XU24</accession>
<sequence length="290" mass="31178">MQRQKDYFNGGWHGNNSLPLVDFGRGPPVDRASKGSDSEVGRSQSGKPILGGSENCNPLLDPGPAKFLINRDNRLLSLEAIISLDSNSKARPRSQPQKADAESEFSQSNFYSKFGKPEGIGSVHQRKKGDVEVGDAQNSKKVAEGESCDSFEGLSISSEELLDGDPNSEAEEGVDVIDCNDGSIAALLEDWGATTDTIETNKATIIYFPVPNPAGETDLREKIKGGVGVSNFKSKDDSVAPSVPITNEISLAEEGVGVIVSDVNSEQSLVLKHFRKKKKKKRAWAKVSGK</sequence>
<feature type="compositionally biased region" description="Polar residues" evidence="1">
    <location>
        <begin position="87"/>
        <end position="97"/>
    </location>
</feature>
<reference evidence="2 3" key="1">
    <citation type="submission" date="2018-02" db="EMBL/GenBank/DDBJ databases">
        <title>Draft genome of wild Prunus yedoensis var. nudiflora.</title>
        <authorList>
            <person name="Baek S."/>
            <person name="Kim J.-H."/>
            <person name="Choi K."/>
            <person name="Kim G.-B."/>
            <person name="Cho A."/>
            <person name="Jang H."/>
            <person name="Shin C.-H."/>
            <person name="Yu H.-J."/>
            <person name="Mun J.-H."/>
        </authorList>
    </citation>
    <scope>NUCLEOTIDE SEQUENCE [LARGE SCALE GENOMIC DNA]</scope>
    <source>
        <strain evidence="3">cv. Jeju island</strain>
        <tissue evidence="2">Leaf</tissue>
    </source>
</reference>
<protein>
    <submittedName>
        <fullName evidence="2">Uncharacterized protein</fullName>
    </submittedName>
</protein>
<keyword evidence="3" id="KW-1185">Reference proteome</keyword>
<feature type="compositionally biased region" description="Basic and acidic residues" evidence="1">
    <location>
        <begin position="31"/>
        <end position="40"/>
    </location>
</feature>
<dbReference type="EMBL" id="PJQY01002304">
    <property type="protein sequence ID" value="PQP94843.1"/>
    <property type="molecule type" value="Genomic_DNA"/>
</dbReference>
<organism evidence="2 3">
    <name type="scientific">Prunus yedoensis var. nudiflora</name>
    <dbReference type="NCBI Taxonomy" id="2094558"/>
    <lineage>
        <taxon>Eukaryota</taxon>
        <taxon>Viridiplantae</taxon>
        <taxon>Streptophyta</taxon>
        <taxon>Embryophyta</taxon>
        <taxon>Tracheophyta</taxon>
        <taxon>Spermatophyta</taxon>
        <taxon>Magnoliopsida</taxon>
        <taxon>eudicotyledons</taxon>
        <taxon>Gunneridae</taxon>
        <taxon>Pentapetalae</taxon>
        <taxon>rosids</taxon>
        <taxon>fabids</taxon>
        <taxon>Rosales</taxon>
        <taxon>Rosaceae</taxon>
        <taxon>Amygdaloideae</taxon>
        <taxon>Amygdaleae</taxon>
        <taxon>Prunus</taxon>
    </lineage>
</organism>
<comment type="caution">
    <text evidence="2">The sequence shown here is derived from an EMBL/GenBank/DDBJ whole genome shotgun (WGS) entry which is preliminary data.</text>
</comment>
<dbReference type="AlphaFoldDB" id="A0A314XU24"/>